<dbReference type="Pfam" id="PF08031">
    <property type="entry name" value="BBE"/>
    <property type="match status" value="1"/>
</dbReference>
<dbReference type="Pfam" id="PF20684">
    <property type="entry name" value="Fung_rhodopsin"/>
    <property type="match status" value="1"/>
</dbReference>
<accession>A0A4V1WXE2</accession>
<evidence type="ECO:0000259" key="7">
    <source>
        <dbReference type="PROSITE" id="PS51387"/>
    </source>
</evidence>
<dbReference type="GO" id="GO:0016491">
    <property type="term" value="F:oxidoreductase activity"/>
    <property type="evidence" value="ECO:0007669"/>
    <property type="project" value="UniProtKB-KW"/>
</dbReference>
<organism evidence="8 9">
    <name type="scientific">Alternaria arborescens</name>
    <dbReference type="NCBI Taxonomy" id="156630"/>
    <lineage>
        <taxon>Eukaryota</taxon>
        <taxon>Fungi</taxon>
        <taxon>Dikarya</taxon>
        <taxon>Ascomycota</taxon>
        <taxon>Pezizomycotina</taxon>
        <taxon>Dothideomycetes</taxon>
        <taxon>Pleosporomycetidae</taxon>
        <taxon>Pleosporales</taxon>
        <taxon>Pleosporineae</taxon>
        <taxon>Pleosporaceae</taxon>
        <taxon>Alternaria</taxon>
        <taxon>Alternaria sect. Alternaria</taxon>
    </lineage>
</organism>
<name>A0A4V1WXE2_9PLEO</name>
<keyword evidence="9" id="KW-1185">Reference proteome</keyword>
<comment type="caution">
    <text evidence="8">The sequence shown here is derived from an EMBL/GenBank/DDBJ whole genome shotgun (WGS) entry which is preliminary data.</text>
</comment>
<evidence type="ECO:0000256" key="2">
    <source>
        <dbReference type="ARBA" id="ARBA00022630"/>
    </source>
</evidence>
<proteinExistence type="inferred from homology"/>
<dbReference type="Gene3D" id="3.30.465.10">
    <property type="match status" value="1"/>
</dbReference>
<keyword evidence="5" id="KW-0812">Transmembrane</keyword>
<comment type="similarity">
    <text evidence="1">Belongs to the oxygen-dependent FAD-linked oxidoreductase family.</text>
</comment>
<keyword evidence="5" id="KW-1133">Transmembrane helix</keyword>
<dbReference type="EMBL" id="PEJP01000095">
    <property type="protein sequence ID" value="RYO27002.1"/>
    <property type="molecule type" value="Genomic_DNA"/>
</dbReference>
<evidence type="ECO:0000256" key="4">
    <source>
        <dbReference type="ARBA" id="ARBA00023002"/>
    </source>
</evidence>
<feature type="chain" id="PRO_5020275869" description="FAD-binding PCMH-type domain-containing protein" evidence="6">
    <location>
        <begin position="19"/>
        <end position="697"/>
    </location>
</feature>
<feature type="signal peptide" evidence="6">
    <location>
        <begin position="1"/>
        <end position="18"/>
    </location>
</feature>
<reference evidence="9" key="1">
    <citation type="journal article" date="2019" name="bioRxiv">
        <title>Genomics, evolutionary history and diagnostics of the Alternaria alternata species group including apple and Asian pear pathotypes.</title>
        <authorList>
            <person name="Armitage A.D."/>
            <person name="Cockerton H.M."/>
            <person name="Sreenivasaprasad S."/>
            <person name="Woodhall J.W."/>
            <person name="Lane C.R."/>
            <person name="Harrison R.J."/>
            <person name="Clarkson J.P."/>
        </authorList>
    </citation>
    <scope>NUCLEOTIDE SEQUENCE [LARGE SCALE GENOMIC DNA]</scope>
    <source>
        <strain evidence="9">RGR 97.0016</strain>
    </source>
</reference>
<evidence type="ECO:0000256" key="5">
    <source>
        <dbReference type="SAM" id="Phobius"/>
    </source>
</evidence>
<evidence type="ECO:0000256" key="6">
    <source>
        <dbReference type="SAM" id="SignalP"/>
    </source>
</evidence>
<dbReference type="InterPro" id="IPR016169">
    <property type="entry name" value="FAD-bd_PCMH_sub2"/>
</dbReference>
<feature type="transmembrane region" description="Helical" evidence="5">
    <location>
        <begin position="80"/>
        <end position="105"/>
    </location>
</feature>
<keyword evidence="4" id="KW-0560">Oxidoreductase</keyword>
<dbReference type="InterPro" id="IPR012951">
    <property type="entry name" value="BBE"/>
</dbReference>
<dbReference type="OrthoDB" id="415825at2759"/>
<dbReference type="SUPFAM" id="SSF56176">
    <property type="entry name" value="FAD-binding/transporter-associated domain-like"/>
    <property type="match status" value="1"/>
</dbReference>
<evidence type="ECO:0000313" key="8">
    <source>
        <dbReference type="EMBL" id="RYO27002.1"/>
    </source>
</evidence>
<keyword evidence="3" id="KW-0274">FAD</keyword>
<evidence type="ECO:0000313" key="9">
    <source>
        <dbReference type="Proteomes" id="UP000293823"/>
    </source>
</evidence>
<feature type="transmembrane region" description="Helical" evidence="5">
    <location>
        <begin position="44"/>
        <end position="68"/>
    </location>
</feature>
<dbReference type="GO" id="GO:0071949">
    <property type="term" value="F:FAD binding"/>
    <property type="evidence" value="ECO:0007669"/>
    <property type="project" value="InterPro"/>
</dbReference>
<evidence type="ECO:0000256" key="1">
    <source>
        <dbReference type="ARBA" id="ARBA00005466"/>
    </source>
</evidence>
<keyword evidence="5" id="KW-0472">Membrane</keyword>
<dbReference type="PANTHER" id="PTHR42973:SF17">
    <property type="entry name" value="OXIDASE, PUTATIVE (AFU_ORTHOLOGUE AFUA_6G14340)-RELATED"/>
    <property type="match status" value="1"/>
</dbReference>
<gene>
    <name evidence="8" type="ORF">AA0113_g12371</name>
</gene>
<dbReference type="PROSITE" id="PS51387">
    <property type="entry name" value="FAD_PCMH"/>
    <property type="match status" value="1"/>
</dbReference>
<dbReference type="InterPro" id="IPR049326">
    <property type="entry name" value="Rhodopsin_dom_fungi"/>
</dbReference>
<sequence length="697" mass="76098">MAILQVIFAIITIALVFAQCQPTSKLWEKTLPGSCWSPDYVNYFSYWLCAYTTLTDMVLAIVPSRAFWNLQMPRSTKAGLIAMMSMTMLSAVVTIVKGTYLPLFTDTTDPLWKPVPLVLWGLVEQNIVIIAACVPTMRPFFNRVWERGLISRSAPHSRSLALDPFSSAARERDRLERQNESNSDLALVGAEVDMHTLDKAIDKDDAASRGSQRGIVRTVEVRMDWNDKGHVSVFGDDTNLYSLPEDQLFLQGDVTPYNLDYLNIPAAIISPKTRQQVSQAVKCAHVAGVAVQARSGGHSYANYGNLLGNLSQKLQPLGRVMAYGEVDVIGSGGHMTIGGLGTLSRQLGLATDQIVSAQCVVANGSIVTASASTNPDLFFAIRGAGFSFAIVTEFTMKTAPAPSEITQYAYKITARDTTFFTNTFQGWQRLVSQPNLSRQFSSTVTLSQGSMIINGIFYGPRSEFDALDTKSIMPTNSSAVSAQGTVVTVPFMGLGDPTLTATGSFPLHFYAKSVKTTNKTLMSNETIQLMFSYINATEKGSPVWLVIWDLEGGAISDVSQTATAYWHRDALYFMQSYVVSITEPVSDVSKSFLAGLSLLVQNETGADQSAYPGYVDPELGNPQRSYWGCNVPRLQTVKAALDPDNVFRNPQTVSTTYNASICPIQQSPPPTSGSVAPAYMRQCTLLSMVLLVVVFHL</sequence>
<feature type="domain" description="FAD-binding PCMH-type" evidence="7">
    <location>
        <begin position="261"/>
        <end position="449"/>
    </location>
</feature>
<dbReference type="AlphaFoldDB" id="A0A4V1WXE2"/>
<dbReference type="Gene3D" id="3.30.43.10">
    <property type="entry name" value="Uridine Diphospho-n-acetylenolpyruvylglucosamine Reductase, domain 2"/>
    <property type="match status" value="1"/>
</dbReference>
<dbReference type="PANTHER" id="PTHR42973">
    <property type="entry name" value="BINDING OXIDOREDUCTASE, PUTATIVE (AFU_ORTHOLOGUE AFUA_1G17690)-RELATED"/>
    <property type="match status" value="1"/>
</dbReference>
<dbReference type="InterPro" id="IPR016167">
    <property type="entry name" value="FAD-bd_PCMH_sub1"/>
</dbReference>
<dbReference type="Gene3D" id="3.40.462.20">
    <property type="match status" value="1"/>
</dbReference>
<dbReference type="Proteomes" id="UP000293823">
    <property type="component" value="Unassembled WGS sequence"/>
</dbReference>
<dbReference type="InterPro" id="IPR016166">
    <property type="entry name" value="FAD-bd_PCMH"/>
</dbReference>
<evidence type="ECO:0000256" key="3">
    <source>
        <dbReference type="ARBA" id="ARBA00022827"/>
    </source>
</evidence>
<keyword evidence="2" id="KW-0285">Flavoprotein</keyword>
<dbReference type="InterPro" id="IPR050416">
    <property type="entry name" value="FAD-linked_Oxidoreductase"/>
</dbReference>
<dbReference type="InterPro" id="IPR036318">
    <property type="entry name" value="FAD-bd_PCMH-like_sf"/>
</dbReference>
<protein>
    <recommendedName>
        <fullName evidence="7">FAD-binding PCMH-type domain-containing protein</fullName>
    </recommendedName>
</protein>
<keyword evidence="6" id="KW-0732">Signal</keyword>